<gene>
    <name evidence="6" type="primary">MED4</name>
</gene>
<comment type="subcellular location">
    <subcellularLocation>
        <location evidence="1 6">Nucleus</location>
    </subcellularLocation>
</comment>
<comment type="function">
    <text evidence="6">Component of the Mediator complex, a coactivator involved in the regulated transcription of nearly all RNA polymerase II-dependent genes. Mediator functions as a bridge to convey information from gene-specific regulatory proteins to the basal RNA polymerase II transcription machinery. Mediator is recruited to promoters by direct interactions with regulatory proteins and serves as a scaffold for the assembly of a functional preinitiation complex with RNA polymerase II and the general transcription factors.</text>
</comment>
<comment type="subunit">
    <text evidence="6">Component of the Mediator complex.</text>
</comment>
<keyword evidence="5 6" id="KW-0539">Nucleus</keyword>
<accession>A0A0M3HMG3</accession>
<comment type="similarity">
    <text evidence="2 6">Belongs to the Mediator complex subunit 4 family.</text>
</comment>
<evidence type="ECO:0000313" key="7">
    <source>
        <dbReference type="Proteomes" id="UP000036681"/>
    </source>
</evidence>
<dbReference type="GO" id="GO:0016592">
    <property type="term" value="C:mediator complex"/>
    <property type="evidence" value="ECO:0007669"/>
    <property type="project" value="InterPro"/>
</dbReference>
<sequence>LKIVVRRGVKKVHLFQAGIKIKSVRQAEAKKVNSEQVIRFANQISKTYSVAAPLFWRIGDPSRPFPTEVIH</sequence>
<evidence type="ECO:0000256" key="3">
    <source>
        <dbReference type="ARBA" id="ARBA00023015"/>
    </source>
</evidence>
<dbReference type="WBParaSite" id="ALUE_0000270801-mRNA-1">
    <property type="protein sequence ID" value="ALUE_0000270801-mRNA-1"/>
    <property type="gene ID" value="ALUE_0000270801"/>
</dbReference>
<evidence type="ECO:0000256" key="4">
    <source>
        <dbReference type="ARBA" id="ARBA00023163"/>
    </source>
</evidence>
<evidence type="ECO:0000256" key="1">
    <source>
        <dbReference type="ARBA" id="ARBA00004123"/>
    </source>
</evidence>
<dbReference type="Pfam" id="PF10018">
    <property type="entry name" value="Med4"/>
    <property type="match status" value="1"/>
</dbReference>
<evidence type="ECO:0000256" key="6">
    <source>
        <dbReference type="RuleBase" id="RU364141"/>
    </source>
</evidence>
<organism evidence="7 8">
    <name type="scientific">Ascaris lumbricoides</name>
    <name type="common">Giant roundworm</name>
    <dbReference type="NCBI Taxonomy" id="6252"/>
    <lineage>
        <taxon>Eukaryota</taxon>
        <taxon>Metazoa</taxon>
        <taxon>Ecdysozoa</taxon>
        <taxon>Nematoda</taxon>
        <taxon>Chromadorea</taxon>
        <taxon>Rhabditida</taxon>
        <taxon>Spirurina</taxon>
        <taxon>Ascaridomorpha</taxon>
        <taxon>Ascaridoidea</taxon>
        <taxon>Ascarididae</taxon>
        <taxon>Ascaris</taxon>
    </lineage>
</organism>
<keyword evidence="3 6" id="KW-0805">Transcription regulation</keyword>
<evidence type="ECO:0000313" key="8">
    <source>
        <dbReference type="WBParaSite" id="ALUE_0000270801-mRNA-1"/>
    </source>
</evidence>
<proteinExistence type="inferred from homology"/>
<protein>
    <recommendedName>
        <fullName evidence="6">Mediator of RNA polymerase II transcription subunit 4</fullName>
    </recommendedName>
    <alternativeName>
        <fullName evidence="6">Mediator complex subunit 4</fullName>
    </alternativeName>
</protein>
<evidence type="ECO:0000256" key="2">
    <source>
        <dbReference type="ARBA" id="ARBA00009626"/>
    </source>
</evidence>
<evidence type="ECO:0000256" key="5">
    <source>
        <dbReference type="ARBA" id="ARBA00023242"/>
    </source>
</evidence>
<dbReference type="AlphaFoldDB" id="A0A0M3HMG3"/>
<dbReference type="InterPro" id="IPR019258">
    <property type="entry name" value="Mediator_Med4"/>
</dbReference>
<dbReference type="Proteomes" id="UP000036681">
    <property type="component" value="Unplaced"/>
</dbReference>
<dbReference type="GO" id="GO:0006357">
    <property type="term" value="P:regulation of transcription by RNA polymerase II"/>
    <property type="evidence" value="ECO:0007669"/>
    <property type="project" value="InterPro"/>
</dbReference>
<reference evidence="8" key="1">
    <citation type="submission" date="2017-02" db="UniProtKB">
        <authorList>
            <consortium name="WormBaseParasite"/>
        </authorList>
    </citation>
    <scope>IDENTIFICATION</scope>
</reference>
<keyword evidence="6" id="KW-0010">Activator</keyword>
<keyword evidence="4 6" id="KW-0804">Transcription</keyword>
<keyword evidence="7" id="KW-1185">Reference proteome</keyword>
<dbReference type="GO" id="GO:0003712">
    <property type="term" value="F:transcription coregulator activity"/>
    <property type="evidence" value="ECO:0007669"/>
    <property type="project" value="InterPro"/>
</dbReference>
<name>A0A0M3HMG3_ASCLU</name>